<dbReference type="PANTHER" id="PTHR14614:SF132">
    <property type="entry name" value="PROTEIN-LYSINE METHYLTRANSFERASE C42C1.13"/>
    <property type="match status" value="1"/>
</dbReference>
<keyword evidence="2" id="KW-0472">Membrane</keyword>
<dbReference type="PANTHER" id="PTHR14614">
    <property type="entry name" value="HEPATOCELLULAR CARCINOMA-ASSOCIATED ANTIGEN"/>
    <property type="match status" value="1"/>
</dbReference>
<keyword evidence="1" id="KW-0808">Transferase</keyword>
<dbReference type="GO" id="GO:0032259">
    <property type="term" value="P:methylation"/>
    <property type="evidence" value="ECO:0007669"/>
    <property type="project" value="UniProtKB-KW"/>
</dbReference>
<dbReference type="STRING" id="765440.A0A0C3BC46"/>
<reference evidence="3 4" key="1">
    <citation type="submission" date="2014-04" db="EMBL/GenBank/DDBJ databases">
        <authorList>
            <consortium name="DOE Joint Genome Institute"/>
            <person name="Kuo A."/>
            <person name="Tarkka M."/>
            <person name="Buscot F."/>
            <person name="Kohler A."/>
            <person name="Nagy L.G."/>
            <person name="Floudas D."/>
            <person name="Copeland A."/>
            <person name="Barry K.W."/>
            <person name="Cichocki N."/>
            <person name="Veneault-Fourrey C."/>
            <person name="LaButti K."/>
            <person name="Lindquist E.A."/>
            <person name="Lipzen A."/>
            <person name="Lundell T."/>
            <person name="Morin E."/>
            <person name="Murat C."/>
            <person name="Sun H."/>
            <person name="Tunlid A."/>
            <person name="Henrissat B."/>
            <person name="Grigoriev I.V."/>
            <person name="Hibbett D.S."/>
            <person name="Martin F."/>
            <person name="Nordberg H.P."/>
            <person name="Cantor M.N."/>
            <person name="Hua S.X."/>
        </authorList>
    </citation>
    <scope>NUCLEOTIDE SEQUENCE [LARGE SCALE GENOMIC DNA]</scope>
    <source>
        <strain evidence="3 4">F 1598</strain>
    </source>
</reference>
<reference evidence="4" key="2">
    <citation type="submission" date="2015-01" db="EMBL/GenBank/DDBJ databases">
        <title>Evolutionary Origins and Diversification of the Mycorrhizal Mutualists.</title>
        <authorList>
            <consortium name="DOE Joint Genome Institute"/>
            <consortium name="Mycorrhizal Genomics Consortium"/>
            <person name="Kohler A."/>
            <person name="Kuo A."/>
            <person name="Nagy L.G."/>
            <person name="Floudas D."/>
            <person name="Copeland A."/>
            <person name="Barry K.W."/>
            <person name="Cichocki N."/>
            <person name="Veneault-Fourrey C."/>
            <person name="LaButti K."/>
            <person name="Lindquist E.A."/>
            <person name="Lipzen A."/>
            <person name="Lundell T."/>
            <person name="Morin E."/>
            <person name="Murat C."/>
            <person name="Riley R."/>
            <person name="Ohm R."/>
            <person name="Sun H."/>
            <person name="Tunlid A."/>
            <person name="Henrissat B."/>
            <person name="Grigoriev I.V."/>
            <person name="Hibbett D.S."/>
            <person name="Martin F."/>
        </authorList>
    </citation>
    <scope>NUCLEOTIDE SEQUENCE [LARGE SCALE GENOMIC DNA]</scope>
    <source>
        <strain evidence="4">F 1598</strain>
    </source>
</reference>
<keyword evidence="4" id="KW-1185">Reference proteome</keyword>
<keyword evidence="2" id="KW-0812">Transmembrane</keyword>
<dbReference type="Gene3D" id="3.40.50.150">
    <property type="entry name" value="Vaccinia Virus protein VP39"/>
    <property type="match status" value="1"/>
</dbReference>
<evidence type="ECO:0000256" key="1">
    <source>
        <dbReference type="HAMAP-Rule" id="MF_03198"/>
    </source>
</evidence>
<dbReference type="InterPro" id="IPR033684">
    <property type="entry name" value="EFM6"/>
</dbReference>
<dbReference type="InParanoid" id="A0A0C3BC46"/>
<dbReference type="CDD" id="cd02440">
    <property type="entry name" value="AdoMet_MTases"/>
    <property type="match status" value="1"/>
</dbReference>
<protein>
    <recommendedName>
        <fullName evidence="1">Protein-lysine N-methyltransferase EFM6</fullName>
        <ecNumber evidence="1">2.1.1.-</ecNumber>
    </recommendedName>
    <alternativeName>
        <fullName evidence="1">Elongation factor methyltransferase 6</fullName>
    </alternativeName>
</protein>
<dbReference type="FunCoup" id="A0A0C3BC46">
    <property type="interactions" value="437"/>
</dbReference>
<dbReference type="Pfam" id="PF10294">
    <property type="entry name" value="Methyltransf_16"/>
    <property type="match status" value="1"/>
</dbReference>
<feature type="binding site" evidence="1">
    <location>
        <position position="213"/>
    </location>
    <ligand>
        <name>S-adenosyl-L-methionine</name>
        <dbReference type="ChEBI" id="CHEBI:59789"/>
    </ligand>
</feature>
<dbReference type="InterPro" id="IPR019410">
    <property type="entry name" value="Methyltransf_16"/>
</dbReference>
<dbReference type="InterPro" id="IPR029063">
    <property type="entry name" value="SAM-dependent_MTases_sf"/>
</dbReference>
<evidence type="ECO:0000313" key="4">
    <source>
        <dbReference type="Proteomes" id="UP000054166"/>
    </source>
</evidence>
<proteinExistence type="inferred from homology"/>
<comment type="subcellular location">
    <subcellularLocation>
        <location evidence="1">Cytoplasm</location>
    </subcellularLocation>
</comment>
<gene>
    <name evidence="1" type="primary">EFM6</name>
    <name evidence="3" type="ORF">PILCRDRAFT_818882</name>
</gene>
<evidence type="ECO:0000256" key="2">
    <source>
        <dbReference type="SAM" id="Phobius"/>
    </source>
</evidence>
<dbReference type="OrthoDB" id="407325at2759"/>
<dbReference type="AlphaFoldDB" id="A0A0C3BC46"/>
<name>A0A0C3BC46_PILCF</name>
<evidence type="ECO:0000313" key="3">
    <source>
        <dbReference type="EMBL" id="KIM83873.1"/>
    </source>
</evidence>
<dbReference type="EMBL" id="KN832989">
    <property type="protein sequence ID" value="KIM83873.1"/>
    <property type="molecule type" value="Genomic_DNA"/>
</dbReference>
<accession>A0A0C3BC46</accession>
<comment type="function">
    <text evidence="1">S-adenosyl-L-methionine-dependent protein-lysine N-methyltransferase that methylates elongation factor 1-alpha.</text>
</comment>
<feature type="binding site" evidence="1">
    <location>
        <begin position="145"/>
        <end position="147"/>
    </location>
    <ligand>
        <name>S-adenosyl-L-methionine</name>
        <dbReference type="ChEBI" id="CHEBI:59789"/>
    </ligand>
</feature>
<dbReference type="HOGENOM" id="CLU_055721_2_0_1"/>
<keyword evidence="1" id="KW-0489">Methyltransferase</keyword>
<comment type="similarity">
    <text evidence="1">Belongs to the class I-like SAM-binding methyltransferase superfamily. METTL21 family. EFM6 subfamily.</text>
</comment>
<keyword evidence="2" id="KW-1133">Transmembrane helix</keyword>
<dbReference type="SUPFAM" id="SSF53335">
    <property type="entry name" value="S-adenosyl-L-methionine-dependent methyltransferases"/>
    <property type="match status" value="1"/>
</dbReference>
<dbReference type="EC" id="2.1.1.-" evidence="1"/>
<feature type="binding site" evidence="1">
    <location>
        <position position="118"/>
    </location>
    <ligand>
        <name>S-adenosyl-L-methionine</name>
        <dbReference type="ChEBI" id="CHEBI:59789"/>
    </ligand>
</feature>
<feature type="binding site" evidence="1">
    <location>
        <position position="195"/>
    </location>
    <ligand>
        <name>S-adenosyl-L-methionine</name>
        <dbReference type="ChEBI" id="CHEBI:59789"/>
    </ligand>
</feature>
<organism evidence="3 4">
    <name type="scientific">Piloderma croceum (strain F 1598)</name>
    <dbReference type="NCBI Taxonomy" id="765440"/>
    <lineage>
        <taxon>Eukaryota</taxon>
        <taxon>Fungi</taxon>
        <taxon>Dikarya</taxon>
        <taxon>Basidiomycota</taxon>
        <taxon>Agaricomycotina</taxon>
        <taxon>Agaricomycetes</taxon>
        <taxon>Agaricomycetidae</taxon>
        <taxon>Atheliales</taxon>
        <taxon>Atheliaceae</taxon>
        <taxon>Piloderma</taxon>
    </lineage>
</organism>
<dbReference type="GO" id="GO:0016279">
    <property type="term" value="F:protein-lysine N-methyltransferase activity"/>
    <property type="evidence" value="ECO:0007669"/>
    <property type="project" value="UniProtKB-UniRule"/>
</dbReference>
<feature type="transmembrane region" description="Helical" evidence="2">
    <location>
        <begin position="7"/>
        <end position="28"/>
    </location>
</feature>
<dbReference type="Proteomes" id="UP000054166">
    <property type="component" value="Unassembled WGS sequence"/>
</dbReference>
<keyword evidence="1" id="KW-0949">S-adenosyl-L-methionine</keyword>
<dbReference type="HAMAP" id="MF_03198">
    <property type="entry name" value="Methyltr_EFM6"/>
    <property type="match status" value="1"/>
</dbReference>
<feature type="binding site" evidence="1">
    <location>
        <position position="167"/>
    </location>
    <ligand>
        <name>S-adenosyl-L-methionine</name>
        <dbReference type="ChEBI" id="CHEBI:59789"/>
    </ligand>
</feature>
<keyword evidence="1" id="KW-0963">Cytoplasm</keyword>
<dbReference type="GO" id="GO:0005737">
    <property type="term" value="C:cytoplasm"/>
    <property type="evidence" value="ECO:0007669"/>
    <property type="project" value="UniProtKB-SubCell"/>
</dbReference>
<sequence length="292" mass="32147">MTTEDHCFPALLTFFLQELAAILMSILIQSVPVLDQYHPNDLALEEALDTLDPLRHFFKSLDETDSSPNSKADALIPSQPLPTVKEIVQLSFGTHPFRSPISISLAVDASPGCGGIAWPAGQVLAEYIAGLGPEFVKGKTVLELGSGTGLVGLIGAALGAGAVWITDQAPLLDIMSHNVLLNKLTSNVTVSELNWGEPLTDAIPHRPDLILAADCVYYEPTFPLLVQTLSDLVNDEKTEVLFCYKKRRKADKRFFILLKKKFTWAEVMDSPGREVYSREQISLIRLVKRQYA</sequence>